<dbReference type="EMBL" id="JBHSAX010000033">
    <property type="protein sequence ID" value="MFC3966224.1"/>
    <property type="molecule type" value="Genomic_DNA"/>
</dbReference>
<dbReference type="InterPro" id="IPR038332">
    <property type="entry name" value="PPE_sf"/>
</dbReference>
<dbReference type="Proteomes" id="UP001595696">
    <property type="component" value="Unassembled WGS sequence"/>
</dbReference>
<feature type="compositionally biased region" description="Basic and acidic residues" evidence="1">
    <location>
        <begin position="362"/>
        <end position="372"/>
    </location>
</feature>
<proteinExistence type="predicted"/>
<dbReference type="RefSeq" id="WP_378616753.1">
    <property type="nucleotide sequence ID" value="NZ_JBHSAX010000033.1"/>
</dbReference>
<dbReference type="Gene3D" id="1.20.1260.20">
    <property type="entry name" value="PPE superfamily"/>
    <property type="match status" value="1"/>
</dbReference>
<comment type="caution">
    <text evidence="2">The sequence shown here is derived from an EMBL/GenBank/DDBJ whole genome shotgun (WGS) entry which is preliminary data.</text>
</comment>
<protein>
    <recommendedName>
        <fullName evidence="4">PPE family protein</fullName>
    </recommendedName>
</protein>
<keyword evidence="3" id="KW-1185">Reference proteome</keyword>
<feature type="compositionally biased region" description="Low complexity" evidence="1">
    <location>
        <begin position="240"/>
        <end position="259"/>
    </location>
</feature>
<evidence type="ECO:0008006" key="4">
    <source>
        <dbReference type="Google" id="ProtNLM"/>
    </source>
</evidence>
<evidence type="ECO:0000313" key="3">
    <source>
        <dbReference type="Proteomes" id="UP001595696"/>
    </source>
</evidence>
<name>A0ABV8E250_9NOCA</name>
<dbReference type="InterPro" id="IPR036689">
    <property type="entry name" value="ESAT-6-like_sf"/>
</dbReference>
<feature type="compositionally biased region" description="Low complexity" evidence="1">
    <location>
        <begin position="276"/>
        <end position="348"/>
    </location>
</feature>
<reference evidence="3" key="1">
    <citation type="journal article" date="2019" name="Int. J. Syst. Evol. Microbiol.">
        <title>The Global Catalogue of Microorganisms (GCM) 10K type strain sequencing project: providing services to taxonomists for standard genome sequencing and annotation.</title>
        <authorList>
            <consortium name="The Broad Institute Genomics Platform"/>
            <consortium name="The Broad Institute Genome Sequencing Center for Infectious Disease"/>
            <person name="Wu L."/>
            <person name="Ma J."/>
        </authorList>
    </citation>
    <scope>NUCLEOTIDE SEQUENCE [LARGE SCALE GENOMIC DNA]</scope>
    <source>
        <strain evidence="3">CGMCC 4.7330</strain>
    </source>
</reference>
<organism evidence="2 3">
    <name type="scientific">Nocardia jiangsuensis</name>
    <dbReference type="NCBI Taxonomy" id="1691563"/>
    <lineage>
        <taxon>Bacteria</taxon>
        <taxon>Bacillati</taxon>
        <taxon>Actinomycetota</taxon>
        <taxon>Actinomycetes</taxon>
        <taxon>Mycobacteriales</taxon>
        <taxon>Nocardiaceae</taxon>
        <taxon>Nocardia</taxon>
    </lineage>
</organism>
<evidence type="ECO:0000256" key="1">
    <source>
        <dbReference type="SAM" id="MobiDB-lite"/>
    </source>
</evidence>
<dbReference type="SUPFAM" id="SSF140453">
    <property type="entry name" value="EsxAB dimer-like"/>
    <property type="match status" value="1"/>
</dbReference>
<sequence>MNGYEQPRIPGGGEQTDSWEHPDIKAAFDPLDTTEAVEQAQKYWEVHQLWEQGLATFARSIQNSISQSWSGPAAEQAKASIARYAADAQQLSPALAEMYTRVRDAATAIVDTKNAIPDPVEVSWTSWAWPPHRWDLQREQSEAAQVARTEMRQRYVEPFGQVDGQIPVLPTPISPTVSPDIAAPPPGGYAPTDGTGDSPDATGPTGSGVPGTGTPSVEDAEKSEENGESTPEGTEEQAASTEQPEGTETTPAATTPSGTNQQSTANDSVPRTTNDPSRTVPASTVPTSTTPSGTPGYTPSGTPTGSPGSPSTTNQPGPGRSIPGAPGSTAAPAAAAAATQAQGTRSGTGYPGMFGGGAGRGRGAEDSEHQRPDYLVNQENTDELLGEIPRTVAGGVIGGDRTDPPR</sequence>
<feature type="region of interest" description="Disordered" evidence="1">
    <location>
        <begin position="1"/>
        <end position="22"/>
    </location>
</feature>
<accession>A0ABV8E250</accession>
<feature type="compositionally biased region" description="Polar residues" evidence="1">
    <location>
        <begin position="260"/>
        <end position="275"/>
    </location>
</feature>
<gene>
    <name evidence="2" type="ORF">ACFO0B_29915</name>
</gene>
<feature type="compositionally biased region" description="Gly residues" evidence="1">
    <location>
        <begin position="349"/>
        <end position="361"/>
    </location>
</feature>
<feature type="region of interest" description="Disordered" evidence="1">
    <location>
        <begin position="163"/>
        <end position="406"/>
    </location>
</feature>
<evidence type="ECO:0000313" key="2">
    <source>
        <dbReference type="EMBL" id="MFC3966224.1"/>
    </source>
</evidence>